<accession>A0A9D1NTW5</accession>
<sequence length="569" mass="64106">MKQEGIKMKRRISPVLLVLILIVLVAAAGIGTALIRRYMPSGEKMDGSEYFSLNDSSEAALVVNRELKEEKAKIIDGRYYIENTVVGEYINGRFYWDEKNQVMLYTLPTEMFQISPDTTEYQTSQGVQSTDYVILRREGDSCYLDLEFIQQYTDMEYQTYDDPARLVIRTEWNEETMVTALKDSQIRQKGGIKSIIVDEIAEGEQLYLLDQMDNWSQVATEDGYTGYIRNEDISEPEQVMFSHESTQPEYTSIQKDYKINLAWHQMTTADGNATLAEMVAGSQGINTISPTWFSIADNSGNITSLASADYVNQAHSMGMEVWALIDNFSTEVDTLAVLSDTQARANIINQLMAQADAVGLDGINVDFESITEEQGPHYVQFIREISIACRNRGLVLSIDNPVPMPYSTHYNRREQGIVADYVINMGYDEHHSGDTEAGSVASLGFVRQSIEDTLQEVPAEKVINAIPFYTRLWKEPYGGGNLTSEVLGMDGASSFISENGMDVYWDSEAGQNVAMLDGEDGLYSIWVEDEQSIEEKMKLVQEYQLAGVAAWKLGFERDSVWPIIAQYLQ</sequence>
<dbReference type="SMART" id="SM00636">
    <property type="entry name" value="Glyco_18"/>
    <property type="match status" value="1"/>
</dbReference>
<keyword evidence="1" id="KW-0472">Membrane</keyword>
<evidence type="ECO:0000256" key="1">
    <source>
        <dbReference type="SAM" id="Phobius"/>
    </source>
</evidence>
<protein>
    <submittedName>
        <fullName evidence="3">Glycosyl hydrolase family 18</fullName>
    </submittedName>
</protein>
<dbReference type="InterPro" id="IPR041382">
    <property type="entry name" value="SH3_16"/>
</dbReference>
<dbReference type="Gene3D" id="3.10.50.10">
    <property type="match status" value="1"/>
</dbReference>
<dbReference type="Gene3D" id="3.20.20.80">
    <property type="entry name" value="Glycosidases"/>
    <property type="match status" value="1"/>
</dbReference>
<comment type="caution">
    <text evidence="3">The sequence shown here is derived from an EMBL/GenBank/DDBJ whole genome shotgun (WGS) entry which is preliminary data.</text>
</comment>
<dbReference type="Pfam" id="PF00704">
    <property type="entry name" value="Glyco_hydro_18"/>
    <property type="match status" value="1"/>
</dbReference>
<name>A0A9D1NTW5_9FIRM</name>
<dbReference type="Gene3D" id="2.30.30.40">
    <property type="entry name" value="SH3 Domains"/>
    <property type="match status" value="1"/>
</dbReference>
<dbReference type="InterPro" id="IPR017853">
    <property type="entry name" value="GH"/>
</dbReference>
<dbReference type="Proteomes" id="UP000886723">
    <property type="component" value="Unassembled WGS sequence"/>
</dbReference>
<gene>
    <name evidence="3" type="ORF">IAA63_06300</name>
</gene>
<dbReference type="GO" id="GO:0005975">
    <property type="term" value="P:carbohydrate metabolic process"/>
    <property type="evidence" value="ECO:0007669"/>
    <property type="project" value="InterPro"/>
</dbReference>
<evidence type="ECO:0000313" key="3">
    <source>
        <dbReference type="EMBL" id="HIV12735.1"/>
    </source>
</evidence>
<feature type="transmembrane region" description="Helical" evidence="1">
    <location>
        <begin position="12"/>
        <end position="35"/>
    </location>
</feature>
<dbReference type="InterPro" id="IPR011583">
    <property type="entry name" value="Chitinase_II/V-like_cat"/>
</dbReference>
<organism evidence="3 4">
    <name type="scientific">Candidatus Pullilachnospira stercoravium</name>
    <dbReference type="NCBI Taxonomy" id="2840913"/>
    <lineage>
        <taxon>Bacteria</taxon>
        <taxon>Bacillati</taxon>
        <taxon>Bacillota</taxon>
        <taxon>Clostridia</taxon>
        <taxon>Lachnospirales</taxon>
        <taxon>Lachnospiraceae</taxon>
        <taxon>Lachnospiraceae incertae sedis</taxon>
        <taxon>Candidatus Pullilachnospira</taxon>
    </lineage>
</organism>
<dbReference type="InterPro" id="IPR001223">
    <property type="entry name" value="Glyco_hydro18_cat"/>
</dbReference>
<dbReference type="SUPFAM" id="SSF51445">
    <property type="entry name" value="(Trans)glycosidases"/>
    <property type="match status" value="1"/>
</dbReference>
<dbReference type="EMBL" id="DVON01000141">
    <property type="protein sequence ID" value="HIV12735.1"/>
    <property type="molecule type" value="Genomic_DNA"/>
</dbReference>
<dbReference type="InterPro" id="IPR029070">
    <property type="entry name" value="Chitinase_insertion_sf"/>
</dbReference>
<reference evidence="3" key="1">
    <citation type="submission" date="2020-10" db="EMBL/GenBank/DDBJ databases">
        <authorList>
            <person name="Gilroy R."/>
        </authorList>
    </citation>
    <scope>NUCLEOTIDE SEQUENCE</scope>
    <source>
        <strain evidence="3">ChiBcec2-4451</strain>
    </source>
</reference>
<reference evidence="3" key="2">
    <citation type="journal article" date="2021" name="PeerJ">
        <title>Extensive microbial diversity within the chicken gut microbiome revealed by metagenomics and culture.</title>
        <authorList>
            <person name="Gilroy R."/>
            <person name="Ravi A."/>
            <person name="Getino M."/>
            <person name="Pursley I."/>
            <person name="Horton D.L."/>
            <person name="Alikhan N.F."/>
            <person name="Baker D."/>
            <person name="Gharbi K."/>
            <person name="Hall N."/>
            <person name="Watson M."/>
            <person name="Adriaenssens E.M."/>
            <person name="Foster-Nyarko E."/>
            <person name="Jarju S."/>
            <person name="Secka A."/>
            <person name="Antonio M."/>
            <person name="Oren A."/>
            <person name="Chaudhuri R.R."/>
            <person name="La Ragione R."/>
            <person name="Hildebrand F."/>
            <person name="Pallen M.J."/>
        </authorList>
    </citation>
    <scope>NUCLEOTIDE SEQUENCE</scope>
    <source>
        <strain evidence="3">ChiBcec2-4451</strain>
    </source>
</reference>
<dbReference type="PANTHER" id="PTHR46066:SF2">
    <property type="entry name" value="CHITINASE DOMAIN-CONTAINING PROTEIN 1"/>
    <property type="match status" value="1"/>
</dbReference>
<dbReference type="AlphaFoldDB" id="A0A9D1NTW5"/>
<keyword evidence="3" id="KW-0378">Hydrolase</keyword>
<dbReference type="GO" id="GO:0016787">
    <property type="term" value="F:hydrolase activity"/>
    <property type="evidence" value="ECO:0007669"/>
    <property type="project" value="UniProtKB-KW"/>
</dbReference>
<dbReference type="Pfam" id="PF18348">
    <property type="entry name" value="SH3_16"/>
    <property type="match status" value="1"/>
</dbReference>
<proteinExistence type="predicted"/>
<evidence type="ECO:0000259" key="2">
    <source>
        <dbReference type="PROSITE" id="PS51910"/>
    </source>
</evidence>
<feature type="domain" description="GH18" evidence="2">
    <location>
        <begin position="257"/>
        <end position="569"/>
    </location>
</feature>
<keyword evidence="1" id="KW-1133">Transmembrane helix</keyword>
<dbReference type="GO" id="GO:0008061">
    <property type="term" value="F:chitin binding"/>
    <property type="evidence" value="ECO:0007669"/>
    <property type="project" value="InterPro"/>
</dbReference>
<evidence type="ECO:0000313" key="4">
    <source>
        <dbReference type="Proteomes" id="UP000886723"/>
    </source>
</evidence>
<keyword evidence="1" id="KW-0812">Transmembrane</keyword>
<dbReference type="PANTHER" id="PTHR46066">
    <property type="entry name" value="CHITINASE DOMAIN-CONTAINING PROTEIN 1 FAMILY MEMBER"/>
    <property type="match status" value="1"/>
</dbReference>
<dbReference type="PROSITE" id="PS51910">
    <property type="entry name" value="GH18_2"/>
    <property type="match status" value="1"/>
</dbReference>